<dbReference type="InterPro" id="IPR028053">
    <property type="entry name" value="Membr_insert_YidC_N"/>
</dbReference>
<dbReference type="InterPro" id="IPR038221">
    <property type="entry name" value="YidC_periplasmic_sf"/>
</dbReference>
<keyword evidence="7 13" id="KW-0653">Protein transport</keyword>
<dbReference type="InterPro" id="IPR028055">
    <property type="entry name" value="YidC/Oxa/ALB_C"/>
</dbReference>
<evidence type="ECO:0000256" key="2">
    <source>
        <dbReference type="ARBA" id="ARBA00010527"/>
    </source>
</evidence>
<feature type="transmembrane region" description="Helical" evidence="13">
    <location>
        <begin position="495"/>
        <end position="517"/>
    </location>
</feature>
<comment type="similarity">
    <text evidence="2 13">Belongs to the OXA1/ALB3/YidC family. Type 1 subfamily.</text>
</comment>
<evidence type="ECO:0000256" key="9">
    <source>
        <dbReference type="ARBA" id="ARBA00023136"/>
    </source>
</evidence>
<evidence type="ECO:0000259" key="15">
    <source>
        <dbReference type="Pfam" id="PF14849"/>
    </source>
</evidence>
<evidence type="ECO:0000256" key="7">
    <source>
        <dbReference type="ARBA" id="ARBA00022927"/>
    </source>
</evidence>
<dbReference type="GO" id="GO:0015031">
    <property type="term" value="P:protein transport"/>
    <property type="evidence" value="ECO:0007669"/>
    <property type="project" value="UniProtKB-KW"/>
</dbReference>
<gene>
    <name evidence="13 16" type="primary">yidC</name>
    <name evidence="16" type="ORF">PUV54_09965</name>
</gene>
<keyword evidence="8 13" id="KW-1133">Transmembrane helix</keyword>
<dbReference type="InterPro" id="IPR019998">
    <property type="entry name" value="Membr_insert_YidC"/>
</dbReference>
<dbReference type="InterPro" id="IPR047196">
    <property type="entry name" value="YidC_ALB_C"/>
</dbReference>
<keyword evidence="6 13" id="KW-0812">Transmembrane</keyword>
<dbReference type="PRINTS" id="PR01900">
    <property type="entry name" value="YIDCPROTEIN"/>
</dbReference>
<keyword evidence="4 13" id="KW-0813">Transport</keyword>
<keyword evidence="10 13" id="KW-0143">Chaperone</keyword>
<keyword evidence="17" id="KW-1185">Reference proteome</keyword>
<reference evidence="16" key="1">
    <citation type="submission" date="2023-02" db="EMBL/GenBank/DDBJ databases">
        <title>Genome sequence of Hyphococcus flavus.</title>
        <authorList>
            <person name="Rong J.-C."/>
            <person name="Zhao Q."/>
            <person name="Yi M."/>
            <person name="Wu J.-Y."/>
        </authorList>
    </citation>
    <scope>NUCLEOTIDE SEQUENCE</scope>
    <source>
        <strain evidence="16">MCCC 1K03223</strain>
    </source>
</reference>
<feature type="transmembrane region" description="Helical" evidence="13">
    <location>
        <begin position="433"/>
        <end position="453"/>
    </location>
</feature>
<evidence type="ECO:0000256" key="6">
    <source>
        <dbReference type="ARBA" id="ARBA00022692"/>
    </source>
</evidence>
<evidence type="ECO:0000256" key="1">
    <source>
        <dbReference type="ARBA" id="ARBA00004429"/>
    </source>
</evidence>
<dbReference type="GO" id="GO:0032977">
    <property type="term" value="F:membrane insertase activity"/>
    <property type="evidence" value="ECO:0007669"/>
    <property type="project" value="InterPro"/>
</dbReference>
<name>A0AAF0CG38_9PROT</name>
<accession>A0AAF0CG38</accession>
<dbReference type="Pfam" id="PF14849">
    <property type="entry name" value="YidC_periplas"/>
    <property type="match status" value="1"/>
</dbReference>
<dbReference type="NCBIfam" id="TIGR03592">
    <property type="entry name" value="yidC_oxa1_cterm"/>
    <property type="match status" value="1"/>
</dbReference>
<evidence type="ECO:0000313" key="16">
    <source>
        <dbReference type="EMBL" id="WDI30282.1"/>
    </source>
</evidence>
<evidence type="ECO:0000256" key="5">
    <source>
        <dbReference type="ARBA" id="ARBA00022475"/>
    </source>
</evidence>
<dbReference type="Gene3D" id="2.70.98.90">
    <property type="match status" value="1"/>
</dbReference>
<dbReference type="InterPro" id="IPR001708">
    <property type="entry name" value="YidC/ALB3/OXA1/COX18"/>
</dbReference>
<dbReference type="CDD" id="cd20070">
    <property type="entry name" value="5TM_YidC_Alb3"/>
    <property type="match status" value="1"/>
</dbReference>
<dbReference type="GO" id="GO:0051205">
    <property type="term" value="P:protein insertion into membrane"/>
    <property type="evidence" value="ECO:0007669"/>
    <property type="project" value="TreeGrafter"/>
</dbReference>
<dbReference type="PANTHER" id="PTHR12428:SF65">
    <property type="entry name" value="CYTOCHROME C OXIDASE ASSEMBLY PROTEIN COX18, MITOCHONDRIAL"/>
    <property type="match status" value="1"/>
</dbReference>
<dbReference type="Proteomes" id="UP001214043">
    <property type="component" value="Chromosome"/>
</dbReference>
<dbReference type="Pfam" id="PF02096">
    <property type="entry name" value="60KD_IMP"/>
    <property type="match status" value="1"/>
</dbReference>
<evidence type="ECO:0000256" key="4">
    <source>
        <dbReference type="ARBA" id="ARBA00022448"/>
    </source>
</evidence>
<evidence type="ECO:0000256" key="3">
    <source>
        <dbReference type="ARBA" id="ARBA00015325"/>
    </source>
</evidence>
<evidence type="ECO:0000259" key="14">
    <source>
        <dbReference type="Pfam" id="PF02096"/>
    </source>
</evidence>
<evidence type="ECO:0000256" key="10">
    <source>
        <dbReference type="ARBA" id="ARBA00023186"/>
    </source>
</evidence>
<keyword evidence="9 13" id="KW-0472">Membrane</keyword>
<dbReference type="NCBIfam" id="TIGR03593">
    <property type="entry name" value="yidC_nterm"/>
    <property type="match status" value="1"/>
</dbReference>
<feature type="transmembrane region" description="Helical" evidence="13">
    <location>
        <begin position="366"/>
        <end position="389"/>
    </location>
</feature>
<evidence type="ECO:0000256" key="12">
    <source>
        <dbReference type="ARBA" id="ARBA00033342"/>
    </source>
</evidence>
<keyword evidence="5 13" id="KW-1003">Cell membrane</keyword>
<dbReference type="HAMAP" id="MF_01810">
    <property type="entry name" value="YidC_type1"/>
    <property type="match status" value="1"/>
</dbReference>
<evidence type="ECO:0000256" key="13">
    <source>
        <dbReference type="HAMAP-Rule" id="MF_01810"/>
    </source>
</evidence>
<dbReference type="GO" id="GO:0005886">
    <property type="term" value="C:plasma membrane"/>
    <property type="evidence" value="ECO:0007669"/>
    <property type="project" value="UniProtKB-SubCell"/>
</dbReference>
<dbReference type="PRINTS" id="PR00701">
    <property type="entry name" value="60KDINNERMP"/>
</dbReference>
<dbReference type="KEGG" id="hfl:PUV54_09965"/>
<feature type="transmembrane region" description="Helical" evidence="13">
    <location>
        <begin position="538"/>
        <end position="558"/>
    </location>
</feature>
<dbReference type="RefSeq" id="WP_274492079.1">
    <property type="nucleotide sequence ID" value="NZ_CP118166.1"/>
</dbReference>
<feature type="domain" description="Membrane insertase YidC N-terminal" evidence="15">
    <location>
        <begin position="77"/>
        <end position="358"/>
    </location>
</feature>
<feature type="domain" description="Membrane insertase YidC/Oxa/ALB C-terminal" evidence="14">
    <location>
        <begin position="370"/>
        <end position="571"/>
    </location>
</feature>
<comment type="function">
    <text evidence="13">Required for the insertion and/or proper folding and/or complex formation of integral membrane proteins into the membrane. Involved in integration of membrane proteins that insert both dependently and independently of the Sec translocase complex, as well as at least some lipoproteins. Aids folding of multispanning membrane proteins.</text>
</comment>
<organism evidence="16 17">
    <name type="scientific">Hyphococcus flavus</name>
    <dbReference type="NCBI Taxonomy" id="1866326"/>
    <lineage>
        <taxon>Bacteria</taxon>
        <taxon>Pseudomonadati</taxon>
        <taxon>Pseudomonadota</taxon>
        <taxon>Alphaproteobacteria</taxon>
        <taxon>Parvularculales</taxon>
        <taxon>Parvularculaceae</taxon>
        <taxon>Hyphococcus</taxon>
    </lineage>
</organism>
<evidence type="ECO:0000256" key="8">
    <source>
        <dbReference type="ARBA" id="ARBA00022989"/>
    </source>
</evidence>
<dbReference type="EMBL" id="CP118166">
    <property type="protein sequence ID" value="WDI30282.1"/>
    <property type="molecule type" value="Genomic_DNA"/>
</dbReference>
<comment type="subcellular location">
    <subcellularLocation>
        <location evidence="1">Cell inner membrane</location>
        <topology evidence="1">Multi-pass membrane protein</topology>
    </subcellularLocation>
    <subcellularLocation>
        <location evidence="13">Cell membrane</location>
        <topology evidence="13">Multi-pass membrane protein</topology>
    </subcellularLocation>
</comment>
<dbReference type="CDD" id="cd19961">
    <property type="entry name" value="EcYidC-like_peri"/>
    <property type="match status" value="1"/>
</dbReference>
<evidence type="ECO:0000256" key="11">
    <source>
        <dbReference type="ARBA" id="ARBA00033245"/>
    </source>
</evidence>
<protein>
    <recommendedName>
        <fullName evidence="3 13">Membrane protein insertase YidC</fullName>
    </recommendedName>
    <alternativeName>
        <fullName evidence="12 13">Foldase YidC</fullName>
    </alternativeName>
    <alternativeName>
        <fullName evidence="11 13">Membrane integrase YidC</fullName>
    </alternativeName>
    <alternativeName>
        <fullName evidence="13">Membrane protein YidC</fullName>
    </alternativeName>
</protein>
<proteinExistence type="inferred from homology"/>
<dbReference type="PANTHER" id="PTHR12428">
    <property type="entry name" value="OXA1"/>
    <property type="match status" value="1"/>
</dbReference>
<evidence type="ECO:0000313" key="17">
    <source>
        <dbReference type="Proteomes" id="UP001214043"/>
    </source>
</evidence>
<sequence length="598" mass="67242">MDRNLIMAIVLSMGVLLAWDFLILGPQRDAQEAARAEQAAQQSQETTEDSADILGGGLVEEAAPVSVEEALARSPGRVPIRTETLEGSINLRGGRVDDLKLLQYHEEVDESSPVIRLLNPDETEHGHFIQQGWALGKELGARAEWQAPEAAVLTPSTPVTLTRTAGDLVFEKTISVDDKYMFTVQQTITNNSPGDRVVRAYATVTQRNIPEDFRNFMILHEGPLGVIGTKLYERKYNTLRKNKNKRVEEAGVGGWIGITNKNWLAAAIPPQDAEIDAVLTNRGTEENPVFESFYAMPAETLAPGQSLTKTSYMFGGPKDVDLLQSYEAQPEDGGLGVYDFDKAVDWGHLFFLTRPIFYTLNFFGDLIGNFGVAILILTLIIKLILFPLANKGYESMSKMKKLQPEIKKLQERYADDKMKMQQEMMALYKKEKMNPMAGCFPILLQMPIFYALYKTLFVTIELRHQPFLYISDLSAPDPTTIFNLFGLLPYDPTSVPLIGVILGLGILPIMMGIAMWFQFKLNPPPTDPVQAQMFAFMPWVFMFIFAPFAAGLVLYWFWNTFLGIFQQWYIMEKNGVKVELGERIKLPWTKKSASSEAK</sequence>
<dbReference type="AlphaFoldDB" id="A0AAF0CG38"/>
<comment type="subunit">
    <text evidence="13">Interacts with the Sec translocase complex via SecD. Specifically interacts with transmembrane segments of nascent integral membrane proteins during membrane integration.</text>
</comment>
<dbReference type="NCBIfam" id="NF002353">
    <property type="entry name" value="PRK01318.1-4"/>
    <property type="match status" value="1"/>
</dbReference>